<evidence type="ECO:0000313" key="4">
    <source>
        <dbReference type="Proteomes" id="UP001642464"/>
    </source>
</evidence>
<feature type="signal peptide" evidence="2">
    <location>
        <begin position="1"/>
        <end position="20"/>
    </location>
</feature>
<dbReference type="PANTHER" id="PTHR24176">
    <property type="entry name" value="ANKYRIN REPEAT DOMAIN-CONTAINING PROTEIN 31-RELATED"/>
    <property type="match status" value="1"/>
</dbReference>
<evidence type="ECO:0000256" key="1">
    <source>
        <dbReference type="PROSITE-ProRule" id="PRU00023"/>
    </source>
</evidence>
<feature type="chain" id="PRO_5045634214" evidence="2">
    <location>
        <begin position="21"/>
        <end position="208"/>
    </location>
</feature>
<keyword evidence="1" id="KW-0040">ANK repeat</keyword>
<dbReference type="PROSITE" id="PS50297">
    <property type="entry name" value="ANK_REP_REGION"/>
    <property type="match status" value="1"/>
</dbReference>
<dbReference type="InterPro" id="IPR042334">
    <property type="entry name" value="ANKRD31"/>
</dbReference>
<sequence>MHIFPWRWRWILMWLAGAVCEGSLLHVPARAGNASEVADLLDRGDLGPWVNYRAKDGQTPVMAASLAGHAEVVELLIQRGCNVTIGDQDGYTPLDAAASMGHFEEKAAIWALQVAEVLMKYGRAKELHTFHDDGFAPIHRACWGDGHEHFKVVHVLLEAKIDPELRARNGTSCFQLAKEKETLDLLRKYIAPRNALTASGADPAKTEL</sequence>
<feature type="repeat" description="ANK" evidence="1">
    <location>
        <begin position="56"/>
        <end position="88"/>
    </location>
</feature>
<keyword evidence="2" id="KW-0732">Signal</keyword>
<evidence type="ECO:0000313" key="3">
    <source>
        <dbReference type="EMBL" id="CAK9053042.1"/>
    </source>
</evidence>
<protein>
    <submittedName>
        <fullName evidence="3">Ankyrin-2 (ANK-2) (Ankyrin-B) (Brain ankyrin) (Non-erythroid ankyrin)</fullName>
    </submittedName>
</protein>
<comment type="caution">
    <text evidence="3">The sequence shown here is derived from an EMBL/GenBank/DDBJ whole genome shotgun (WGS) entry which is preliminary data.</text>
</comment>
<dbReference type="InterPro" id="IPR002110">
    <property type="entry name" value="Ankyrin_rpt"/>
</dbReference>
<reference evidence="3 4" key="1">
    <citation type="submission" date="2024-02" db="EMBL/GenBank/DDBJ databases">
        <authorList>
            <person name="Chen Y."/>
            <person name="Shah S."/>
            <person name="Dougan E. K."/>
            <person name="Thang M."/>
            <person name="Chan C."/>
        </authorList>
    </citation>
    <scope>NUCLEOTIDE SEQUENCE [LARGE SCALE GENOMIC DNA]</scope>
</reference>
<dbReference type="Proteomes" id="UP001642464">
    <property type="component" value="Unassembled WGS sequence"/>
</dbReference>
<dbReference type="PANTHER" id="PTHR24176:SF14">
    <property type="entry name" value="ANKYRIN REPEAT DOMAIN-CONTAINING PROTEIN 31"/>
    <property type="match status" value="1"/>
</dbReference>
<dbReference type="Pfam" id="PF12796">
    <property type="entry name" value="Ank_2"/>
    <property type="match status" value="1"/>
</dbReference>
<name>A0ABP0MQQ0_9DINO</name>
<keyword evidence="4" id="KW-1185">Reference proteome</keyword>
<dbReference type="InterPro" id="IPR036770">
    <property type="entry name" value="Ankyrin_rpt-contain_sf"/>
</dbReference>
<evidence type="ECO:0000256" key="2">
    <source>
        <dbReference type="SAM" id="SignalP"/>
    </source>
</evidence>
<dbReference type="SUPFAM" id="SSF48403">
    <property type="entry name" value="Ankyrin repeat"/>
    <property type="match status" value="1"/>
</dbReference>
<dbReference type="SMART" id="SM00248">
    <property type="entry name" value="ANK"/>
    <property type="match status" value="3"/>
</dbReference>
<dbReference type="PROSITE" id="PS50088">
    <property type="entry name" value="ANK_REPEAT"/>
    <property type="match status" value="1"/>
</dbReference>
<accession>A0ABP0MQQ0</accession>
<dbReference type="EMBL" id="CAXAMM010023069">
    <property type="protein sequence ID" value="CAK9053042.1"/>
    <property type="molecule type" value="Genomic_DNA"/>
</dbReference>
<organism evidence="3 4">
    <name type="scientific">Durusdinium trenchii</name>
    <dbReference type="NCBI Taxonomy" id="1381693"/>
    <lineage>
        <taxon>Eukaryota</taxon>
        <taxon>Sar</taxon>
        <taxon>Alveolata</taxon>
        <taxon>Dinophyceae</taxon>
        <taxon>Suessiales</taxon>
        <taxon>Symbiodiniaceae</taxon>
        <taxon>Durusdinium</taxon>
    </lineage>
</organism>
<dbReference type="Gene3D" id="1.25.40.20">
    <property type="entry name" value="Ankyrin repeat-containing domain"/>
    <property type="match status" value="2"/>
</dbReference>
<proteinExistence type="predicted"/>
<gene>
    <name evidence="3" type="ORF">SCF082_LOCUS28950</name>
</gene>